<gene>
    <name evidence="4" type="ORF">EG328_008682</name>
</gene>
<organism evidence="4 5">
    <name type="scientific">Venturia inaequalis</name>
    <name type="common">Apple scab fungus</name>
    <dbReference type="NCBI Taxonomy" id="5025"/>
    <lineage>
        <taxon>Eukaryota</taxon>
        <taxon>Fungi</taxon>
        <taxon>Dikarya</taxon>
        <taxon>Ascomycota</taxon>
        <taxon>Pezizomycotina</taxon>
        <taxon>Dothideomycetes</taxon>
        <taxon>Pleosporomycetidae</taxon>
        <taxon>Venturiales</taxon>
        <taxon>Venturiaceae</taxon>
        <taxon>Venturia</taxon>
    </lineage>
</organism>
<feature type="transmembrane region" description="Helical" evidence="3">
    <location>
        <begin position="289"/>
        <end position="307"/>
    </location>
</feature>
<feature type="transmembrane region" description="Helical" evidence="3">
    <location>
        <begin position="171"/>
        <end position="191"/>
    </location>
</feature>
<feature type="coiled-coil region" evidence="1">
    <location>
        <begin position="740"/>
        <end position="794"/>
    </location>
</feature>
<feature type="compositionally biased region" description="Basic residues" evidence="2">
    <location>
        <begin position="714"/>
        <end position="724"/>
    </location>
</feature>
<dbReference type="Proteomes" id="UP000447873">
    <property type="component" value="Unassembled WGS sequence"/>
</dbReference>
<keyword evidence="1" id="KW-0175">Coiled coil</keyword>
<feature type="transmembrane region" description="Helical" evidence="3">
    <location>
        <begin position="42"/>
        <end position="63"/>
    </location>
</feature>
<evidence type="ECO:0000256" key="1">
    <source>
        <dbReference type="SAM" id="Coils"/>
    </source>
</evidence>
<feature type="region of interest" description="Disordered" evidence="2">
    <location>
        <begin position="637"/>
        <end position="724"/>
    </location>
</feature>
<evidence type="ECO:0000256" key="3">
    <source>
        <dbReference type="SAM" id="Phobius"/>
    </source>
</evidence>
<feature type="transmembrane region" description="Helical" evidence="3">
    <location>
        <begin position="248"/>
        <end position="269"/>
    </location>
</feature>
<feature type="transmembrane region" description="Helical" evidence="3">
    <location>
        <begin position="108"/>
        <end position="127"/>
    </location>
</feature>
<accession>A0A8H3VIP1</accession>
<evidence type="ECO:0000313" key="4">
    <source>
        <dbReference type="EMBL" id="KAE9988665.1"/>
    </source>
</evidence>
<feature type="compositionally biased region" description="Gly residues" evidence="2">
    <location>
        <begin position="679"/>
        <end position="690"/>
    </location>
</feature>
<evidence type="ECO:0000256" key="2">
    <source>
        <dbReference type="SAM" id="MobiDB-lite"/>
    </source>
</evidence>
<feature type="compositionally biased region" description="Low complexity" evidence="2">
    <location>
        <begin position="652"/>
        <end position="670"/>
    </location>
</feature>
<feature type="transmembrane region" description="Helical" evidence="3">
    <location>
        <begin position="75"/>
        <end position="96"/>
    </location>
</feature>
<reference evidence="4 5" key="1">
    <citation type="submission" date="2018-12" db="EMBL/GenBank/DDBJ databases">
        <title>Venturia inaequalis Genome Resource.</title>
        <authorList>
            <person name="Lichtner F.J."/>
        </authorList>
    </citation>
    <scope>NUCLEOTIDE SEQUENCE [LARGE SCALE GENOMIC DNA]</scope>
    <source>
        <strain evidence="4 5">120213</strain>
    </source>
</reference>
<protein>
    <submittedName>
        <fullName evidence="4">Uncharacterized protein</fullName>
    </submittedName>
</protein>
<comment type="caution">
    <text evidence="4">The sequence shown here is derived from an EMBL/GenBank/DDBJ whole genome shotgun (WGS) entry which is preliminary data.</text>
</comment>
<proteinExistence type="predicted"/>
<keyword evidence="3" id="KW-0812">Transmembrane</keyword>
<evidence type="ECO:0000313" key="5">
    <source>
        <dbReference type="Proteomes" id="UP000447873"/>
    </source>
</evidence>
<name>A0A8H3VIP1_VENIN</name>
<sequence length="900" mass="102804">MEYHGQLINVTAPTDSDLNNAMVSQHGTSHSDGAKIDALGKFYIGSAIVYTAVVFAGLIALFVHRQHHAVRIRSFKTICTTVLTLHIYLVLVLIAYPLNGLYKCWMEFWVMNILLPLGIALFQASNMRLFSYAMEQKEISQGRLGIRQRCKFDILKPLKWARHRTIEQRTYDLIVVGVIVQLVVAAIIFGGSRKFHPSYGFFGQWVTDDQCRLGTEWVPSVMWQFLWASVFGPYILLRTRDIRDTHYWALQTRMAIIAGLPGTPLWLAFIYTRNKNLIQINRYLKPAGWFLPGLITMQFVCIFFPLLDIYKLKRLEQSFGENRSVPGTSTELRDFSDRKRNPYSMATLELQLERKPSQLMHWAYTKEFTAENVLFLTAVKGFKRKWKVATKHTNDPDPKQARELYEEAAMIFFTMVHPVTARRNINIDSPTFRELDNIFKGCHYDPDDGISSDSKSSGHLTQNIVAPWEEVETPERGHSAFSDRGNLLDHVNKLYPLPVTQIHTRSDSLTGGASETMVPAHFTNEVFDRAYNSVKDDVYLNTWVRPKVRETSTTVISAGSHKIQKVDVMASLIRLINAFLPFTNPATPVLQDIIHLAVLCTFLWFAPKIEWRDLRGRVLGRGREEIENVVEVENEGVGVVDGGGVEEEGNAEPEQWNQPNEPDQPNQPDEPVFPPPGIDGVGNEGFGGQDEAGPANPHQPPRRTANHNKEVGAKKAKSLARRNQQRAYNEFLREQGEAERAEWARDAKEREEKLEEERAKRVAREQKIKDKERKEREGRKMKEEEERREELDAVRDAGEIVREGLEVDGFVKCEDLAKRVRRDNAWVERLIRREGILGVRFVDGKREVTMLTARGFVVRVSEDMMKIAYKRAAAKATKGDGKIGWDDLGSAIQRVVTDRT</sequence>
<keyword evidence="3" id="KW-1133">Transmembrane helix</keyword>
<dbReference type="EMBL" id="WNWS01000005">
    <property type="protein sequence ID" value="KAE9988665.1"/>
    <property type="molecule type" value="Genomic_DNA"/>
</dbReference>
<keyword evidence="3" id="KW-0472">Membrane</keyword>
<dbReference type="AlphaFoldDB" id="A0A8H3VIP1"/>